<keyword evidence="2" id="KW-1185">Reference proteome</keyword>
<reference evidence="2" key="1">
    <citation type="journal article" date="2019" name="Int. J. Syst. Evol. Microbiol.">
        <title>The Global Catalogue of Microorganisms (GCM) 10K type strain sequencing project: providing services to taxonomists for standard genome sequencing and annotation.</title>
        <authorList>
            <consortium name="The Broad Institute Genomics Platform"/>
            <consortium name="The Broad Institute Genome Sequencing Center for Infectious Disease"/>
            <person name="Wu L."/>
            <person name="Ma J."/>
        </authorList>
    </citation>
    <scope>NUCLEOTIDE SEQUENCE [LARGE SCALE GENOMIC DNA]</scope>
    <source>
        <strain evidence="2">CGMCC 4.7177</strain>
    </source>
</reference>
<gene>
    <name evidence="1" type="ORF">ACFPIH_01065</name>
</gene>
<dbReference type="RefSeq" id="WP_381166228.1">
    <property type="nucleotide sequence ID" value="NZ_JBHSFK010000001.1"/>
</dbReference>
<dbReference type="SUPFAM" id="SSF55961">
    <property type="entry name" value="Bet v1-like"/>
    <property type="match status" value="1"/>
</dbReference>
<protein>
    <submittedName>
        <fullName evidence="1">SRPBCC domain-containing protein</fullName>
    </submittedName>
</protein>
<evidence type="ECO:0000313" key="2">
    <source>
        <dbReference type="Proteomes" id="UP001595839"/>
    </source>
</evidence>
<accession>A0ABV9AE26</accession>
<sequence length="246" mass="27335">MPREFRVRREQLLPVAPEQVWNAVATGEGNLGWLYPMEIEPRVGGAVSRGSATVVEWEPPRRFACRATGEDGFSNTLDYIVEADGDTGTRLSMGIHWVHPGTPDDGWDTRADAAQRHFDFYRHSLAEYLRHFAGRPARYVRAGRPEPAAPGAFTAVRERLGLPATAGTGDTVKVVLPHRAGPPVEAVVDRDDPGFLGLRTADALYRFFDGSPWNWPLWLGHHLYAPDTDPEDATRAWDSWLAEVAP</sequence>
<name>A0ABV9AE26_9ACTN</name>
<comment type="caution">
    <text evidence="1">The sequence shown here is derived from an EMBL/GenBank/DDBJ whole genome shotgun (WGS) entry which is preliminary data.</text>
</comment>
<dbReference type="Proteomes" id="UP001595839">
    <property type="component" value="Unassembled WGS sequence"/>
</dbReference>
<dbReference type="EMBL" id="JBHSFK010000001">
    <property type="protein sequence ID" value="MFC4498119.1"/>
    <property type="molecule type" value="Genomic_DNA"/>
</dbReference>
<organism evidence="1 2">
    <name type="scientific">Streptomyces vulcanius</name>
    <dbReference type="NCBI Taxonomy" id="1441876"/>
    <lineage>
        <taxon>Bacteria</taxon>
        <taxon>Bacillati</taxon>
        <taxon>Actinomycetota</taxon>
        <taxon>Actinomycetes</taxon>
        <taxon>Kitasatosporales</taxon>
        <taxon>Streptomycetaceae</taxon>
        <taxon>Streptomyces</taxon>
    </lineage>
</organism>
<dbReference type="Gene3D" id="3.30.530.20">
    <property type="match status" value="1"/>
</dbReference>
<evidence type="ECO:0000313" key="1">
    <source>
        <dbReference type="EMBL" id="MFC4498119.1"/>
    </source>
</evidence>
<proteinExistence type="predicted"/>
<dbReference type="InterPro" id="IPR023393">
    <property type="entry name" value="START-like_dom_sf"/>
</dbReference>